<evidence type="ECO:0000313" key="2">
    <source>
        <dbReference type="Proteomes" id="UP000075663"/>
    </source>
</evidence>
<accession>A0A150XKL8</accession>
<evidence type="ECO:0000313" key="1">
    <source>
        <dbReference type="EMBL" id="KYG79260.1"/>
    </source>
</evidence>
<name>A0A150XKL8_9BACT</name>
<proteinExistence type="predicted"/>
<dbReference type="Proteomes" id="UP000075663">
    <property type="component" value="Unassembled WGS sequence"/>
</dbReference>
<reference evidence="1 2" key="1">
    <citation type="submission" date="2016-01" db="EMBL/GenBank/DDBJ databases">
        <title>Genome sequencing of Roseivirga seohaensis SW-152.</title>
        <authorList>
            <person name="Selvaratnam C."/>
            <person name="Thevarajoo S."/>
            <person name="Goh K.M."/>
            <person name="Ee R."/>
            <person name="Chan K.-G."/>
            <person name="Chong C.S."/>
        </authorList>
    </citation>
    <scope>NUCLEOTIDE SEQUENCE [LARGE SCALE GENOMIC DNA]</scope>
    <source>
        <strain evidence="1 2">SW-152</strain>
    </source>
</reference>
<protein>
    <submittedName>
        <fullName evidence="1">Uncharacterized protein</fullName>
    </submittedName>
</protein>
<comment type="caution">
    <text evidence="1">The sequence shown here is derived from an EMBL/GenBank/DDBJ whole genome shotgun (WGS) entry which is preliminary data.</text>
</comment>
<dbReference type="AlphaFoldDB" id="A0A150XKL8"/>
<organism evidence="1 2">
    <name type="scientific">Roseivirga seohaensis</name>
    <dbReference type="NCBI Taxonomy" id="1914963"/>
    <lineage>
        <taxon>Bacteria</taxon>
        <taxon>Pseudomonadati</taxon>
        <taxon>Bacteroidota</taxon>
        <taxon>Cytophagia</taxon>
        <taxon>Cytophagales</taxon>
        <taxon>Roseivirgaceae</taxon>
        <taxon>Roseivirga</taxon>
    </lineage>
</organism>
<dbReference type="STRING" id="1914963.AWW67_12840"/>
<gene>
    <name evidence="1" type="ORF">AWW67_12840</name>
</gene>
<dbReference type="RefSeq" id="WP_062303329.1">
    <property type="nucleotide sequence ID" value="NZ_LRPB01000049.1"/>
</dbReference>
<sequence>MTEYIDGAIMESIQKSRILKSKFPRAKESSLYFDPLIAKAMVEIELMIDRLSALLYNQDYSKPQNLLHKFSKFKSILSELHVLENVIVAAISRKHDDDEYVNKLVRRVCSEIEYPIQPPVVSCLSQHYYRIFPQYNLMCMPLLEADFLLHLPDLYHELCHPLISVDNPTTEPIRVSMGQLNRDIKKHFTQEIARLKLNKFGDGNNIRPYYIWRDSWIESWAEEFFCDLFATYTLGPAFVWSNLHMCAKMDWNLFGVPYYQKTSHPPAGARMTTMFHALDLMGFTQEKAAIEKEWNDFVGVLDISPETEYHIALPDHFLKSAATYCLEGIKALGCKIASDNTDTLIIDTLNTAWKEFWKNPTGFPEHEQKMVSLLKKEV</sequence>
<dbReference type="EMBL" id="LRPB01000049">
    <property type="protein sequence ID" value="KYG79260.1"/>
    <property type="molecule type" value="Genomic_DNA"/>
</dbReference>